<keyword evidence="1" id="KW-1133">Transmembrane helix</keyword>
<reference evidence="4" key="1">
    <citation type="submission" date="2016-06" db="UniProtKB">
        <authorList>
            <consortium name="WormBaseParasite"/>
        </authorList>
    </citation>
    <scope>IDENTIFICATION</scope>
</reference>
<evidence type="ECO:0000256" key="1">
    <source>
        <dbReference type="SAM" id="Phobius"/>
    </source>
</evidence>
<dbReference type="EMBL" id="UYRW01005902">
    <property type="protein sequence ID" value="VDM94103.1"/>
    <property type="molecule type" value="Genomic_DNA"/>
</dbReference>
<dbReference type="WBParaSite" id="nOo.2.0.1.t10376-RA">
    <property type="protein sequence ID" value="nOo.2.0.1.t10376-RA"/>
    <property type="gene ID" value="nOo.2.0.1.g10376"/>
</dbReference>
<dbReference type="AlphaFoldDB" id="A0A182EQG4"/>
<evidence type="ECO:0000313" key="4">
    <source>
        <dbReference type="WBParaSite" id="nOo.2.0.1.t10376-RA"/>
    </source>
</evidence>
<organism evidence="4">
    <name type="scientific">Onchocerca ochengi</name>
    <name type="common">Filarial nematode worm</name>
    <dbReference type="NCBI Taxonomy" id="42157"/>
    <lineage>
        <taxon>Eukaryota</taxon>
        <taxon>Metazoa</taxon>
        <taxon>Ecdysozoa</taxon>
        <taxon>Nematoda</taxon>
        <taxon>Chromadorea</taxon>
        <taxon>Rhabditida</taxon>
        <taxon>Spirurina</taxon>
        <taxon>Spiruromorpha</taxon>
        <taxon>Filarioidea</taxon>
        <taxon>Onchocercidae</taxon>
        <taxon>Onchocerca</taxon>
    </lineage>
</organism>
<keyword evidence="3" id="KW-1185">Reference proteome</keyword>
<accession>A0A182EQG4</accession>
<sequence length="116" mass="13006">MLKPVINSADTMKVISTTMNDNNYICDNATGITQRITNDAQTQTINYFSHNETFNYSNKFIVILISILICLQLFTLLKISYISNIQCADSHTNSAFTKATLRHPNGCNINAINLIN</sequence>
<keyword evidence="1" id="KW-0812">Transmembrane</keyword>
<dbReference type="Proteomes" id="UP000271087">
    <property type="component" value="Unassembled WGS sequence"/>
</dbReference>
<evidence type="ECO:0000313" key="2">
    <source>
        <dbReference type="EMBL" id="VDM94103.1"/>
    </source>
</evidence>
<feature type="transmembrane region" description="Helical" evidence="1">
    <location>
        <begin position="60"/>
        <end position="77"/>
    </location>
</feature>
<reference evidence="2 3" key="2">
    <citation type="submission" date="2018-08" db="EMBL/GenBank/DDBJ databases">
        <authorList>
            <person name="Laetsch R D."/>
            <person name="Stevens L."/>
            <person name="Kumar S."/>
            <person name="Blaxter L. M."/>
        </authorList>
    </citation>
    <scope>NUCLEOTIDE SEQUENCE [LARGE SCALE GENOMIC DNA]</scope>
</reference>
<evidence type="ECO:0000313" key="3">
    <source>
        <dbReference type="Proteomes" id="UP000271087"/>
    </source>
</evidence>
<proteinExistence type="predicted"/>
<name>A0A182EQG4_ONCOC</name>
<keyword evidence="1" id="KW-0472">Membrane</keyword>
<protein>
    <submittedName>
        <fullName evidence="4">ODV-E66</fullName>
    </submittedName>
</protein>
<gene>
    <name evidence="2" type="ORF">NOO_LOCUS10376</name>
</gene>